<evidence type="ECO:0000313" key="1">
    <source>
        <dbReference type="EMBL" id="KAA1259970.1"/>
    </source>
</evidence>
<dbReference type="EMBL" id="VRLW01000001">
    <property type="protein sequence ID" value="KAA1259970.1"/>
    <property type="molecule type" value="Genomic_DNA"/>
</dbReference>
<sequence length="104" mass="11232">MLPTLAQVWAERLDRYRASSLTVKAFCQAENVSVPSFYQWKKRLAQTQAAPAFVPVNLTSPASDELDLLLPGGATLKLNVQLDEAAIRKILAATIAATCEADAS</sequence>
<dbReference type="AlphaFoldDB" id="A0A5B1CKA2"/>
<protein>
    <recommendedName>
        <fullName evidence="4">Transposase</fullName>
    </recommendedName>
</protein>
<dbReference type="EMBL" id="VRLW01000001">
    <property type="protein sequence ID" value="KAA1261140.1"/>
    <property type="molecule type" value="Genomic_DNA"/>
</dbReference>
<keyword evidence="3" id="KW-1185">Reference proteome</keyword>
<organism evidence="1 3">
    <name type="scientific">Rubripirellula obstinata</name>
    <dbReference type="NCBI Taxonomy" id="406547"/>
    <lineage>
        <taxon>Bacteria</taxon>
        <taxon>Pseudomonadati</taxon>
        <taxon>Planctomycetota</taxon>
        <taxon>Planctomycetia</taxon>
        <taxon>Pirellulales</taxon>
        <taxon>Pirellulaceae</taxon>
        <taxon>Rubripirellula</taxon>
    </lineage>
</organism>
<reference evidence="1 3" key="1">
    <citation type="submission" date="2019-08" db="EMBL/GenBank/DDBJ databases">
        <title>Deep-cultivation of Planctomycetes and their phenomic and genomic characterization uncovers novel biology.</title>
        <authorList>
            <person name="Wiegand S."/>
            <person name="Jogler M."/>
            <person name="Boedeker C."/>
            <person name="Pinto D."/>
            <person name="Vollmers J."/>
            <person name="Rivas-Marin E."/>
            <person name="Kohn T."/>
            <person name="Peeters S.H."/>
            <person name="Heuer A."/>
            <person name="Rast P."/>
            <person name="Oberbeckmann S."/>
            <person name="Bunk B."/>
            <person name="Jeske O."/>
            <person name="Meyerdierks A."/>
            <person name="Storesund J.E."/>
            <person name="Kallscheuer N."/>
            <person name="Luecker S."/>
            <person name="Lage O.M."/>
            <person name="Pohl T."/>
            <person name="Merkel B.J."/>
            <person name="Hornburger P."/>
            <person name="Mueller R.-W."/>
            <person name="Bruemmer F."/>
            <person name="Labrenz M."/>
            <person name="Spormann A.M."/>
            <person name="Op Den Camp H."/>
            <person name="Overmann J."/>
            <person name="Amann R."/>
            <person name="Jetten M.S.M."/>
            <person name="Mascher T."/>
            <person name="Medema M.H."/>
            <person name="Devos D.P."/>
            <person name="Kaster A.-K."/>
            <person name="Ovreas L."/>
            <person name="Rohde M."/>
            <person name="Galperin M.Y."/>
            <person name="Jogler C."/>
        </authorList>
    </citation>
    <scope>NUCLEOTIDE SEQUENCE [LARGE SCALE GENOMIC DNA]</scope>
    <source>
        <strain evidence="1 3">LF1</strain>
    </source>
</reference>
<dbReference type="RefSeq" id="WP_068265747.1">
    <property type="nucleotide sequence ID" value="NZ_LWSK01000096.1"/>
</dbReference>
<accession>A0A5B1CKA2</accession>
<dbReference type="Proteomes" id="UP000322699">
    <property type="component" value="Unassembled WGS sequence"/>
</dbReference>
<dbReference type="OrthoDB" id="8757337at2"/>
<evidence type="ECO:0000313" key="3">
    <source>
        <dbReference type="Proteomes" id="UP000322699"/>
    </source>
</evidence>
<evidence type="ECO:0000313" key="2">
    <source>
        <dbReference type="EMBL" id="KAA1261140.1"/>
    </source>
</evidence>
<comment type="caution">
    <text evidence="1">The sequence shown here is derived from an EMBL/GenBank/DDBJ whole genome shotgun (WGS) entry which is preliminary data.</text>
</comment>
<evidence type="ECO:0008006" key="4">
    <source>
        <dbReference type="Google" id="ProtNLM"/>
    </source>
</evidence>
<dbReference type="NCBIfam" id="NF047593">
    <property type="entry name" value="IS66_ISAeme5_TnpA"/>
    <property type="match status" value="1"/>
</dbReference>
<gene>
    <name evidence="1" type="ORF">LF1_25080</name>
    <name evidence="2" type="ORF">LF1_36840</name>
</gene>
<proteinExistence type="predicted"/>
<name>A0A5B1CKA2_9BACT</name>